<name>A0ABT2NUI9_9LACO</name>
<feature type="transmembrane region" description="Helical" evidence="1">
    <location>
        <begin position="250"/>
        <end position="271"/>
    </location>
</feature>
<accession>A0ABT2NUI9</accession>
<evidence type="ECO:0000313" key="2">
    <source>
        <dbReference type="EMBL" id="MCT8388863.1"/>
    </source>
</evidence>
<proteinExistence type="predicted"/>
<keyword evidence="3" id="KW-1185">Reference proteome</keyword>
<keyword evidence="1" id="KW-0472">Membrane</keyword>
<organism evidence="2 3">
    <name type="scientific">Leuconostoc holzapfelii</name>
    <dbReference type="NCBI Taxonomy" id="434464"/>
    <lineage>
        <taxon>Bacteria</taxon>
        <taxon>Bacillati</taxon>
        <taxon>Bacillota</taxon>
        <taxon>Bacilli</taxon>
        <taxon>Lactobacillales</taxon>
        <taxon>Lactobacillaceae</taxon>
        <taxon>Leuconostoc</taxon>
    </lineage>
</organism>
<gene>
    <name evidence="2" type="ORF">D0501_01950</name>
</gene>
<feature type="transmembrane region" description="Helical" evidence="1">
    <location>
        <begin position="159"/>
        <end position="179"/>
    </location>
</feature>
<evidence type="ECO:0008006" key="4">
    <source>
        <dbReference type="Google" id="ProtNLM"/>
    </source>
</evidence>
<feature type="transmembrane region" description="Helical" evidence="1">
    <location>
        <begin position="216"/>
        <end position="238"/>
    </location>
</feature>
<evidence type="ECO:0000256" key="1">
    <source>
        <dbReference type="SAM" id="Phobius"/>
    </source>
</evidence>
<reference evidence="2 3" key="1">
    <citation type="submission" date="2018-08" db="EMBL/GenBank/DDBJ databases">
        <title>Draft genome sequences of Leuconostoc spp. and Weissella spp. with biocontrol potential.</title>
        <authorList>
            <person name="Lo R."/>
            <person name="Ho V.T.T."/>
            <person name="Turner M.S."/>
        </authorList>
    </citation>
    <scope>NUCLEOTIDE SEQUENCE [LARGE SCALE GENOMIC DNA]</scope>
    <source>
        <strain evidence="2 3">733</strain>
    </source>
</reference>
<keyword evidence="1" id="KW-0812">Transmembrane</keyword>
<dbReference type="Proteomes" id="UP001525857">
    <property type="component" value="Unassembled WGS sequence"/>
</dbReference>
<dbReference type="RefSeq" id="WP_261656497.1">
    <property type="nucleotide sequence ID" value="NZ_QVOV01000003.1"/>
</dbReference>
<keyword evidence="1" id="KW-1133">Transmembrane helix</keyword>
<dbReference type="PANTHER" id="PTHR41307">
    <property type="entry name" value="MEMBRANE PROTEIN-RELATED"/>
    <property type="match status" value="1"/>
</dbReference>
<feature type="transmembrane region" description="Helical" evidence="1">
    <location>
        <begin position="91"/>
        <end position="108"/>
    </location>
</feature>
<dbReference type="EMBL" id="QVOV01000003">
    <property type="protein sequence ID" value="MCT8388863.1"/>
    <property type="molecule type" value="Genomic_DNA"/>
</dbReference>
<comment type="caution">
    <text evidence="2">The sequence shown here is derived from an EMBL/GenBank/DDBJ whole genome shotgun (WGS) entry which is preliminary data.</text>
</comment>
<feature type="transmembrane region" description="Helical" evidence="1">
    <location>
        <begin position="191"/>
        <end position="209"/>
    </location>
</feature>
<feature type="transmembrane region" description="Helical" evidence="1">
    <location>
        <begin position="120"/>
        <end position="138"/>
    </location>
</feature>
<dbReference type="PANTHER" id="PTHR41307:SF1">
    <property type="entry name" value="MEMBRANE PROTEIN"/>
    <property type="match status" value="1"/>
</dbReference>
<dbReference type="SUPFAM" id="SSF158560">
    <property type="entry name" value="BH3980-like"/>
    <property type="match status" value="1"/>
</dbReference>
<sequence length="278" mass="31735">MKTTQMIEENNQLRRRLNHDNRVYYEDLLLYVRFKSFAKNEAQIESFLLDVLQDLVAAQKDGRSAIDYFGKSPKDVADAFLAEVPQNFWEMVKLTGIVIGSYAMSTILPSLTTTGKPLDVGVMLIAGMYALVMILLLFKYLADTIYHVSTWRLHKGLEWAMLWLLAVVALAPMFLIHLWVKTPLRVSLDGIWGIGAILLVWVIGGIIYLRLTDKRLWLPFVIVALLFGTMGIVARMPHFDSLLSIKSGRYLYAGLIVIVMIVFYLMSYFAVKKMKKSE</sequence>
<protein>
    <recommendedName>
        <fullName evidence="4">Integral membrane protein</fullName>
    </recommendedName>
</protein>
<evidence type="ECO:0000313" key="3">
    <source>
        <dbReference type="Proteomes" id="UP001525857"/>
    </source>
</evidence>